<name>A0A917D5A7_9BACI</name>
<dbReference type="Pfam" id="PF02627">
    <property type="entry name" value="CMD"/>
    <property type="match status" value="2"/>
</dbReference>
<dbReference type="RefSeq" id="WP_188613090.1">
    <property type="nucleotide sequence ID" value="NZ_BMJT01000001.1"/>
</dbReference>
<evidence type="ECO:0000313" key="2">
    <source>
        <dbReference type="EMBL" id="GGG10831.1"/>
    </source>
</evidence>
<dbReference type="Proteomes" id="UP000616608">
    <property type="component" value="Unassembled WGS sequence"/>
</dbReference>
<proteinExistence type="predicted"/>
<dbReference type="InterPro" id="IPR029032">
    <property type="entry name" value="AhpD-like"/>
</dbReference>
<dbReference type="EMBL" id="BMJT01000001">
    <property type="protein sequence ID" value="GGG10831.1"/>
    <property type="molecule type" value="Genomic_DNA"/>
</dbReference>
<evidence type="ECO:0000313" key="3">
    <source>
        <dbReference type="Proteomes" id="UP000616608"/>
    </source>
</evidence>
<dbReference type="PANTHER" id="PTHR33930">
    <property type="entry name" value="ALKYL HYDROPEROXIDE REDUCTASE AHPD"/>
    <property type="match status" value="1"/>
</dbReference>
<dbReference type="SUPFAM" id="SSF69118">
    <property type="entry name" value="AhpD-like"/>
    <property type="match status" value="2"/>
</dbReference>
<dbReference type="NCBIfam" id="TIGR00778">
    <property type="entry name" value="ahpD_dom"/>
    <property type="match status" value="2"/>
</dbReference>
<accession>A0A917D5A7</accession>
<dbReference type="InterPro" id="IPR003779">
    <property type="entry name" value="CMD-like"/>
</dbReference>
<gene>
    <name evidence="2" type="ORF">GCM10007425_01380</name>
</gene>
<comment type="caution">
    <text evidence="2">The sequence shown here is derived from an EMBL/GenBank/DDBJ whole genome shotgun (WGS) entry which is preliminary data.</text>
</comment>
<sequence>MYNKTDISKLAQLNDLAKKPNQAFHSWNAAVFKEGALTTKLKETIAIASATVTGCPYCIEIHTEAAKKAGVTKEEAVEAIFVATALKAGSAFAHGANSLRAYDEATGEGLYEKSYFAETGALQKLAPEAFKTFIQFSNEAVAEGVLTIKEKEIIAVAIAHITGCPYCIELHVANAKAQNVTKEELAETIFVASALKAGSAFAHSINVLNAY</sequence>
<protein>
    <recommendedName>
        <fullName evidence="1">Carboxymuconolactone decarboxylase-like domain-containing protein</fullName>
    </recommendedName>
</protein>
<reference evidence="2" key="1">
    <citation type="journal article" date="2014" name="Int. J. Syst. Evol. Microbiol.">
        <title>Complete genome sequence of Corynebacterium casei LMG S-19264T (=DSM 44701T), isolated from a smear-ripened cheese.</title>
        <authorList>
            <consortium name="US DOE Joint Genome Institute (JGI-PGF)"/>
            <person name="Walter F."/>
            <person name="Albersmeier A."/>
            <person name="Kalinowski J."/>
            <person name="Ruckert C."/>
        </authorList>
    </citation>
    <scope>NUCLEOTIDE SEQUENCE</scope>
    <source>
        <strain evidence="2">CGMCC 1.15760</strain>
    </source>
</reference>
<keyword evidence="3" id="KW-1185">Reference proteome</keyword>
<feature type="domain" description="Carboxymuconolactone decarboxylase-like" evidence="1">
    <location>
        <begin position="127"/>
        <end position="209"/>
    </location>
</feature>
<dbReference type="Gene3D" id="1.20.1290.10">
    <property type="entry name" value="AhpD-like"/>
    <property type="match status" value="2"/>
</dbReference>
<dbReference type="AlphaFoldDB" id="A0A917D5A7"/>
<feature type="domain" description="Carboxymuconolactone decarboxylase-like" evidence="1">
    <location>
        <begin position="24"/>
        <end position="97"/>
    </location>
</feature>
<reference evidence="2" key="2">
    <citation type="submission" date="2020-09" db="EMBL/GenBank/DDBJ databases">
        <authorList>
            <person name="Sun Q."/>
            <person name="Zhou Y."/>
        </authorList>
    </citation>
    <scope>NUCLEOTIDE SEQUENCE</scope>
    <source>
        <strain evidence="2">CGMCC 1.15760</strain>
    </source>
</reference>
<dbReference type="InterPro" id="IPR004675">
    <property type="entry name" value="AhpD_core"/>
</dbReference>
<dbReference type="GO" id="GO:0051920">
    <property type="term" value="F:peroxiredoxin activity"/>
    <property type="evidence" value="ECO:0007669"/>
    <property type="project" value="InterPro"/>
</dbReference>
<organism evidence="2 3">
    <name type="scientific">Lysinibacillus alkalisoli</name>
    <dbReference type="NCBI Taxonomy" id="1911548"/>
    <lineage>
        <taxon>Bacteria</taxon>
        <taxon>Bacillati</taxon>
        <taxon>Bacillota</taxon>
        <taxon>Bacilli</taxon>
        <taxon>Bacillales</taxon>
        <taxon>Bacillaceae</taxon>
        <taxon>Lysinibacillus</taxon>
    </lineage>
</organism>
<dbReference type="PANTHER" id="PTHR33930:SF8">
    <property type="entry name" value="4-CARBOXYMUCONOLACTONE DECARBOXYLASE"/>
    <property type="match status" value="1"/>
</dbReference>
<evidence type="ECO:0000259" key="1">
    <source>
        <dbReference type="Pfam" id="PF02627"/>
    </source>
</evidence>